<gene>
    <name evidence="14" type="ORF">KUCA_T00004063001</name>
</gene>
<dbReference type="GO" id="GO:0005789">
    <property type="term" value="C:endoplasmic reticulum membrane"/>
    <property type="evidence" value="ECO:0007669"/>
    <property type="project" value="UniProtKB-SubCell"/>
</dbReference>
<dbReference type="HOGENOM" id="CLU_029048_0_0_1"/>
<keyword evidence="15" id="KW-1185">Reference proteome</keyword>
<organism evidence="14 15">
    <name type="scientific">Kuraishia capsulata CBS 1993</name>
    <dbReference type="NCBI Taxonomy" id="1382522"/>
    <lineage>
        <taxon>Eukaryota</taxon>
        <taxon>Fungi</taxon>
        <taxon>Dikarya</taxon>
        <taxon>Ascomycota</taxon>
        <taxon>Saccharomycotina</taxon>
        <taxon>Pichiomycetes</taxon>
        <taxon>Pichiales</taxon>
        <taxon>Pichiaceae</taxon>
        <taxon>Kuraishia</taxon>
    </lineage>
</organism>
<evidence type="ECO:0000313" key="15">
    <source>
        <dbReference type="Proteomes" id="UP000019384"/>
    </source>
</evidence>
<evidence type="ECO:0000256" key="11">
    <source>
        <dbReference type="ARBA" id="ARBA00023136"/>
    </source>
</evidence>
<dbReference type="GO" id="GO:0120097">
    <property type="term" value="C:glycosylphosphatidylinositol-mannosyltransferase II complex"/>
    <property type="evidence" value="ECO:0007669"/>
    <property type="project" value="EnsemblFungi"/>
</dbReference>
<keyword evidence="9 12" id="KW-0256">Endoplasmic reticulum</keyword>
<evidence type="ECO:0000256" key="5">
    <source>
        <dbReference type="ARBA" id="ARBA00022502"/>
    </source>
</evidence>
<sequence length="406" mass="46514">MKFAVKLVTIFVLIKSIEVVVLSQVATQFDTSTALHLEKTPAILSDKHEFVLDLQHFRLNKLLITYITNTVERLVSWDAVYFVDFFKSGTVDYEQHWVFGPAWWRLVHVVGTRLTSNYYWVIIIGFLITGICHFGTSVMVYFLTKSIFQDEQMGQRAALLSVLSPAGVFLTSPYSESLCSFLTMCGLFLHEQSFDRATLTVKSKVFYLFSGVLFGISLTVRSNALLLGAIFAYDFAILAYSKLFLLSLVPLASGALTGSFFVWLNYLPYKELCPERGEWCDSAIPSLMLYAQAHHWNNGFLKYWTPNNIPNFLFALPTIYLFSASLWEFRSEKRIQSTVIVSLLFLVLNVTSWNVQIITRISSFLPIGYWYLAQEHKQVSRTRWVTWSVIWIIVQTGLFGMFLPPA</sequence>
<evidence type="ECO:0000256" key="6">
    <source>
        <dbReference type="ARBA" id="ARBA00022676"/>
    </source>
</evidence>
<dbReference type="UniPathway" id="UPA00196"/>
<evidence type="ECO:0000256" key="10">
    <source>
        <dbReference type="ARBA" id="ARBA00022989"/>
    </source>
</evidence>
<feature type="transmembrane region" description="Helical" evidence="12">
    <location>
        <begin position="339"/>
        <end position="372"/>
    </location>
</feature>
<feature type="transmembrane region" description="Helical" evidence="12">
    <location>
        <begin position="205"/>
        <end position="231"/>
    </location>
</feature>
<evidence type="ECO:0000256" key="2">
    <source>
        <dbReference type="ARBA" id="ARBA00004687"/>
    </source>
</evidence>
<evidence type="ECO:0000256" key="3">
    <source>
        <dbReference type="ARBA" id="ARBA00008698"/>
    </source>
</evidence>
<feature type="transmembrane region" description="Helical" evidence="12">
    <location>
        <begin position="243"/>
        <end position="264"/>
    </location>
</feature>
<evidence type="ECO:0000313" key="14">
    <source>
        <dbReference type="EMBL" id="CDK28082.1"/>
    </source>
</evidence>
<comment type="caution">
    <text evidence="12">Lacks conserved residue(s) required for the propagation of feature annotation.</text>
</comment>
<dbReference type="OrthoDB" id="10252502at2759"/>
<dbReference type="PANTHER" id="PTHR12468:SF2">
    <property type="entry name" value="GPI MANNOSYLTRANSFERASE 2"/>
    <property type="match status" value="1"/>
</dbReference>
<dbReference type="GO" id="GO:0006506">
    <property type="term" value="P:GPI anchor biosynthetic process"/>
    <property type="evidence" value="ECO:0007669"/>
    <property type="project" value="UniProtKB-UniPathway"/>
</dbReference>
<evidence type="ECO:0000256" key="7">
    <source>
        <dbReference type="ARBA" id="ARBA00022679"/>
    </source>
</evidence>
<feature type="chain" id="PRO_5004880448" description="GPI mannosyltransferase 2" evidence="13">
    <location>
        <begin position="24"/>
        <end position="406"/>
    </location>
</feature>
<feature type="transmembrane region" description="Helical" evidence="12">
    <location>
        <begin position="118"/>
        <end position="144"/>
    </location>
</feature>
<dbReference type="EMBL" id="HG793129">
    <property type="protein sequence ID" value="CDK28082.1"/>
    <property type="molecule type" value="Genomic_DNA"/>
</dbReference>
<keyword evidence="11 12" id="KW-0472">Membrane</keyword>
<proteinExistence type="inferred from homology"/>
<dbReference type="GO" id="GO:0120563">
    <property type="term" value="F:dol-P-Man:Man(1)GlcN-acyl-PI alpha-1,6-mannosyltransferase activity"/>
    <property type="evidence" value="ECO:0007669"/>
    <property type="project" value="EnsemblFungi"/>
</dbReference>
<evidence type="ECO:0000256" key="9">
    <source>
        <dbReference type="ARBA" id="ARBA00022824"/>
    </source>
</evidence>
<evidence type="ECO:0000256" key="12">
    <source>
        <dbReference type="RuleBase" id="RU363112"/>
    </source>
</evidence>
<dbReference type="Proteomes" id="UP000019384">
    <property type="component" value="Unassembled WGS sequence"/>
</dbReference>
<reference evidence="14" key="1">
    <citation type="submission" date="2013-12" db="EMBL/GenBank/DDBJ databases">
        <authorList>
            <person name="Genoscope - CEA"/>
        </authorList>
    </citation>
    <scope>NUCLEOTIDE SEQUENCE</scope>
    <source>
        <strain evidence="14">CBS 1993</strain>
    </source>
</reference>
<comment type="subcellular location">
    <subcellularLocation>
        <location evidence="1 12">Endoplasmic reticulum membrane</location>
        <topology evidence="1 12">Multi-pass membrane protein</topology>
    </subcellularLocation>
</comment>
<evidence type="ECO:0000256" key="4">
    <source>
        <dbReference type="ARBA" id="ARBA00013795"/>
    </source>
</evidence>
<dbReference type="RefSeq" id="XP_022460073.1">
    <property type="nucleotide sequence ID" value="XM_022600759.1"/>
</dbReference>
<comment type="similarity">
    <text evidence="3 12">Belongs to the PIGV family.</text>
</comment>
<evidence type="ECO:0000256" key="1">
    <source>
        <dbReference type="ARBA" id="ARBA00004477"/>
    </source>
</evidence>
<feature type="signal peptide" evidence="13">
    <location>
        <begin position="1"/>
        <end position="23"/>
    </location>
</feature>
<evidence type="ECO:0000256" key="13">
    <source>
        <dbReference type="SAM" id="SignalP"/>
    </source>
</evidence>
<protein>
    <recommendedName>
        <fullName evidence="4 12">GPI mannosyltransferase 2</fullName>
        <ecNumber evidence="12">2.4.1.-</ecNumber>
    </recommendedName>
</protein>
<dbReference type="PANTHER" id="PTHR12468">
    <property type="entry name" value="GPI MANNOSYLTRANSFERASE 2"/>
    <property type="match status" value="1"/>
</dbReference>
<reference evidence="14" key="2">
    <citation type="submission" date="2014-02" db="EMBL/GenBank/DDBJ databases">
        <title>Complete DNA sequence of /Kuraishia capsulata/ illustrates novel genomic features among budding yeasts (/Saccharomycotina/).</title>
        <authorList>
            <person name="Morales L."/>
            <person name="Noel B."/>
            <person name="Porcel B."/>
            <person name="Marcet-Houben M."/>
            <person name="Hullo M-F."/>
            <person name="Sacerdot C."/>
            <person name="Tekaia F."/>
            <person name="Leh-Louis V."/>
            <person name="Despons L."/>
            <person name="Khanna V."/>
            <person name="Aury J-M."/>
            <person name="Barbe V."/>
            <person name="Couloux A."/>
            <person name="Labadie K."/>
            <person name="Pelletier E."/>
            <person name="Souciet J-L."/>
            <person name="Boekhout T."/>
            <person name="Gabaldon T."/>
            <person name="Wincker P."/>
            <person name="Dujon B."/>
        </authorList>
    </citation>
    <scope>NUCLEOTIDE SEQUENCE</scope>
    <source>
        <strain evidence="14">CBS 1993</strain>
    </source>
</reference>
<dbReference type="Pfam" id="PF04188">
    <property type="entry name" value="Mannosyl_trans2"/>
    <property type="match status" value="1"/>
</dbReference>
<keyword evidence="5 12" id="KW-0337">GPI-anchor biosynthesis</keyword>
<accession>W6MS99</accession>
<dbReference type="STRING" id="1382522.W6MS99"/>
<dbReference type="InterPro" id="IPR007315">
    <property type="entry name" value="PIG-V/Gpi18"/>
</dbReference>
<keyword evidence="7 12" id="KW-0808">Transferase</keyword>
<comment type="function">
    <text evidence="12">Mannosyltransferase involved in glycosylphosphatidylinositol-anchor biosynthesis.</text>
</comment>
<feature type="transmembrane region" description="Helical" evidence="12">
    <location>
        <begin position="384"/>
        <end position="403"/>
    </location>
</feature>
<comment type="pathway">
    <text evidence="2 12">Glycolipid biosynthesis; glycosylphosphatidylinositol-anchor biosynthesis.</text>
</comment>
<keyword evidence="13" id="KW-0732">Signal</keyword>
<name>W6MS99_9ASCO</name>
<keyword evidence="6 12" id="KW-0328">Glycosyltransferase</keyword>
<dbReference type="AlphaFoldDB" id="W6MS99"/>
<dbReference type="EC" id="2.4.1.-" evidence="12"/>
<keyword evidence="10 12" id="KW-1133">Transmembrane helix</keyword>
<evidence type="ECO:0000256" key="8">
    <source>
        <dbReference type="ARBA" id="ARBA00022692"/>
    </source>
</evidence>
<dbReference type="GeneID" id="34521461"/>
<keyword evidence="8 12" id="KW-0812">Transmembrane</keyword>